<proteinExistence type="predicted"/>
<evidence type="ECO:0000256" key="6">
    <source>
        <dbReference type="ARBA" id="ARBA00023295"/>
    </source>
</evidence>
<keyword evidence="8" id="KW-0472">Membrane</keyword>
<dbReference type="PROSITE" id="PS51909">
    <property type="entry name" value="LYSOZYME_I"/>
    <property type="match status" value="1"/>
</dbReference>
<gene>
    <name evidence="10" type="primary">LOC117569170</name>
</gene>
<comment type="catalytic activity">
    <reaction evidence="1">
        <text>Hydrolysis of (1-&gt;4)-beta-linkages between N-acetylmuramic acid and N-acetyl-D-glucosamine residues in a peptidoglycan and between N-acetyl-D-glucosamine residues in chitodextrins.</text>
        <dbReference type="EC" id="3.2.1.17"/>
    </reaction>
</comment>
<evidence type="ECO:0000256" key="7">
    <source>
        <dbReference type="PIRSR" id="PIRSR608597-3"/>
    </source>
</evidence>
<dbReference type="Gene3D" id="1.10.530.10">
    <property type="match status" value="1"/>
</dbReference>
<dbReference type="PANTHER" id="PTHR11195">
    <property type="entry name" value="DESTABILASE-RELATED"/>
    <property type="match status" value="1"/>
</dbReference>
<dbReference type="RefSeq" id="XP_034106128.1">
    <property type="nucleotide sequence ID" value="XM_034250237.2"/>
</dbReference>
<keyword evidence="8" id="KW-1133">Transmembrane helix</keyword>
<dbReference type="InterPro" id="IPR008597">
    <property type="entry name" value="Invert_lysozyme"/>
</dbReference>
<evidence type="ECO:0000313" key="10">
    <source>
        <dbReference type="RefSeq" id="XP_034106128.1"/>
    </source>
</evidence>
<keyword evidence="8" id="KW-0812">Transmembrane</keyword>
<protein>
    <recommendedName>
        <fullName evidence="2">lysozyme</fullName>
        <ecNumber evidence="2">3.2.1.17</ecNumber>
    </recommendedName>
</protein>
<evidence type="ECO:0000256" key="3">
    <source>
        <dbReference type="ARBA" id="ARBA00022529"/>
    </source>
</evidence>
<dbReference type="GO" id="GO:0031640">
    <property type="term" value="P:killing of cells of another organism"/>
    <property type="evidence" value="ECO:0007669"/>
    <property type="project" value="UniProtKB-KW"/>
</dbReference>
<dbReference type="Proteomes" id="UP000515160">
    <property type="component" value="Chromosome 3"/>
</dbReference>
<dbReference type="Pfam" id="PF05497">
    <property type="entry name" value="Destabilase"/>
    <property type="match status" value="1"/>
</dbReference>
<keyword evidence="6" id="KW-0326">Glycosidase</keyword>
<name>A0A6P8X323_DROAB</name>
<feature type="disulfide bond" evidence="7">
    <location>
        <begin position="129"/>
        <end position="207"/>
    </location>
</feature>
<dbReference type="OrthoDB" id="6337871at2759"/>
<reference evidence="10" key="1">
    <citation type="submission" date="2025-08" db="UniProtKB">
        <authorList>
            <consortium name="RefSeq"/>
        </authorList>
    </citation>
    <scope>IDENTIFICATION</scope>
    <source>
        <strain evidence="10">15112-1751.03</strain>
        <tissue evidence="10">Whole Adult</tissue>
    </source>
</reference>
<feature type="disulfide bond" evidence="7">
    <location>
        <begin position="144"/>
        <end position="149"/>
    </location>
</feature>
<keyword evidence="3" id="KW-0929">Antimicrobial</keyword>
<accession>A0A6P8X323</accession>
<feature type="transmembrane region" description="Helical" evidence="8">
    <location>
        <begin position="60"/>
        <end position="82"/>
    </location>
</feature>
<evidence type="ECO:0000313" key="9">
    <source>
        <dbReference type="Proteomes" id="UP000515160"/>
    </source>
</evidence>
<dbReference type="PANTHER" id="PTHR11195:SF22">
    <property type="entry name" value="LYSOZYME"/>
    <property type="match status" value="1"/>
</dbReference>
<evidence type="ECO:0000256" key="4">
    <source>
        <dbReference type="ARBA" id="ARBA00022638"/>
    </source>
</evidence>
<keyword evidence="7" id="KW-1015">Disulfide bond</keyword>
<evidence type="ECO:0000256" key="8">
    <source>
        <dbReference type="SAM" id="Phobius"/>
    </source>
</evidence>
<dbReference type="GO" id="GO:0003796">
    <property type="term" value="F:lysozyme activity"/>
    <property type="evidence" value="ECO:0007669"/>
    <property type="project" value="UniProtKB-EC"/>
</dbReference>
<keyword evidence="4" id="KW-0081">Bacteriolytic enzyme</keyword>
<dbReference type="CDD" id="cd16890">
    <property type="entry name" value="lyz_i"/>
    <property type="match status" value="1"/>
</dbReference>
<sequence>MTTIPNGSAAQPTTQAVIEIQPVFVEPAVAQPAAAYAELLNGPPEEEVRRMGKSKFRIKSLLSSAAIFLSLMLIVGAIFMHLQQKNHFGRMNWGKEEMEMESPTIFWNDTMTPTIESYIQEPPDAWRECLKCIAYTSTLNRSVCGENKCGTYGISKLYWQDTLRLPGINLSQDYESCALDPECGSEIVRGYNEHYARDCNADGNIECKDHIMLHILGPTGCRTQRMPFIYSKRMDACLEGSELE</sequence>
<keyword evidence="9" id="KW-1185">Reference proteome</keyword>
<organism evidence="9 10">
    <name type="scientific">Drosophila albomicans</name>
    <name type="common">Fruit fly</name>
    <dbReference type="NCBI Taxonomy" id="7291"/>
    <lineage>
        <taxon>Eukaryota</taxon>
        <taxon>Metazoa</taxon>
        <taxon>Ecdysozoa</taxon>
        <taxon>Arthropoda</taxon>
        <taxon>Hexapoda</taxon>
        <taxon>Insecta</taxon>
        <taxon>Pterygota</taxon>
        <taxon>Neoptera</taxon>
        <taxon>Endopterygota</taxon>
        <taxon>Diptera</taxon>
        <taxon>Brachycera</taxon>
        <taxon>Muscomorpha</taxon>
        <taxon>Ephydroidea</taxon>
        <taxon>Drosophilidae</taxon>
        <taxon>Drosophila</taxon>
    </lineage>
</organism>
<keyword evidence="5" id="KW-0378">Hydrolase</keyword>
<dbReference type="GO" id="GO:0042742">
    <property type="term" value="P:defense response to bacterium"/>
    <property type="evidence" value="ECO:0007669"/>
    <property type="project" value="UniProtKB-KW"/>
</dbReference>
<evidence type="ECO:0000256" key="5">
    <source>
        <dbReference type="ARBA" id="ARBA00022801"/>
    </source>
</evidence>
<feature type="disulfide bond" evidence="7">
    <location>
        <begin position="177"/>
        <end position="183"/>
    </location>
</feature>
<evidence type="ECO:0000256" key="1">
    <source>
        <dbReference type="ARBA" id="ARBA00000632"/>
    </source>
</evidence>
<dbReference type="EC" id="3.2.1.17" evidence="2"/>
<dbReference type="AlphaFoldDB" id="A0A6P8X323"/>
<evidence type="ECO:0000256" key="2">
    <source>
        <dbReference type="ARBA" id="ARBA00012732"/>
    </source>
</evidence>
<dbReference type="GeneID" id="117569170"/>